<protein>
    <recommendedName>
        <fullName evidence="3">Fido domain-containing protein</fullName>
    </recommendedName>
</protein>
<accession>A0A7W6BVK8</accession>
<sequence>MGLDLAACAFEPWVADFVTASNRLSGIGRAATASEIAAHRGFFARRRVGAGNVVLLRAHLSGPDGRSAVEERPDASTLCGIDELLAADLSPWQLYAAFRDLAPFMHANGRCARALWMSRRLAEGALPQVERLPPEWAREPRSWRRAASALRARRN</sequence>
<evidence type="ECO:0000313" key="1">
    <source>
        <dbReference type="EMBL" id="MBB3937115.1"/>
    </source>
</evidence>
<evidence type="ECO:0008006" key="3">
    <source>
        <dbReference type="Google" id="ProtNLM"/>
    </source>
</evidence>
<dbReference type="AlphaFoldDB" id="A0A7W6BVK8"/>
<name>A0A7W6BVK8_9HYPH</name>
<dbReference type="RefSeq" id="WP_175526915.1">
    <property type="nucleotide sequence ID" value="NZ_FOOA01000021.1"/>
</dbReference>
<comment type="caution">
    <text evidence="1">The sequence shown here is derived from an EMBL/GenBank/DDBJ whole genome shotgun (WGS) entry which is preliminary data.</text>
</comment>
<keyword evidence="2" id="KW-1185">Reference proteome</keyword>
<gene>
    <name evidence="1" type="ORF">GGR05_003280</name>
</gene>
<reference evidence="1 2" key="1">
    <citation type="submission" date="2020-08" db="EMBL/GenBank/DDBJ databases">
        <title>Genomic Encyclopedia of Type Strains, Phase IV (KMG-IV): sequencing the most valuable type-strain genomes for metagenomic binning, comparative biology and taxonomic classification.</title>
        <authorList>
            <person name="Goeker M."/>
        </authorList>
    </citation>
    <scope>NUCLEOTIDE SEQUENCE [LARGE SCALE GENOMIC DNA]</scope>
    <source>
        <strain evidence="1 2">DSM 25024</strain>
    </source>
</reference>
<dbReference type="EMBL" id="JACIDO010000007">
    <property type="protein sequence ID" value="MBB3937115.1"/>
    <property type="molecule type" value="Genomic_DNA"/>
</dbReference>
<organism evidence="1 2">
    <name type="scientific">Aureimonas phyllosphaerae</name>
    <dbReference type="NCBI Taxonomy" id="1166078"/>
    <lineage>
        <taxon>Bacteria</taxon>
        <taxon>Pseudomonadati</taxon>
        <taxon>Pseudomonadota</taxon>
        <taxon>Alphaproteobacteria</taxon>
        <taxon>Hyphomicrobiales</taxon>
        <taxon>Aurantimonadaceae</taxon>
        <taxon>Aureimonas</taxon>
    </lineage>
</organism>
<evidence type="ECO:0000313" key="2">
    <source>
        <dbReference type="Proteomes" id="UP000531216"/>
    </source>
</evidence>
<proteinExistence type="predicted"/>
<dbReference type="Proteomes" id="UP000531216">
    <property type="component" value="Unassembled WGS sequence"/>
</dbReference>